<protein>
    <submittedName>
        <fullName evidence="4">ATP synthase subunit E family protein</fullName>
    </submittedName>
</protein>
<dbReference type="Proteomes" id="UP000070089">
    <property type="component" value="Unassembled WGS sequence"/>
</dbReference>
<dbReference type="InterPro" id="IPR038495">
    <property type="entry name" value="ATPase_E_C"/>
</dbReference>
<dbReference type="GO" id="GO:0046961">
    <property type="term" value="F:proton-transporting ATPase activity, rotational mechanism"/>
    <property type="evidence" value="ECO:0007669"/>
    <property type="project" value="InterPro"/>
</dbReference>
<evidence type="ECO:0000313" key="5">
    <source>
        <dbReference type="Proteomes" id="UP000070089"/>
    </source>
</evidence>
<dbReference type="Gene3D" id="3.30.2320.30">
    <property type="entry name" value="ATP synthase, E subunit, C-terminal"/>
    <property type="match status" value="1"/>
</dbReference>
<dbReference type="OrthoDB" id="10263003at2759"/>
<name>A0A132NV77_GIAIN</name>
<comment type="similarity">
    <text evidence="1">Belongs to the V-ATPase E subunit family.</text>
</comment>
<dbReference type="GO" id="GO:0033178">
    <property type="term" value="C:proton-transporting two-sector ATPase complex, catalytic domain"/>
    <property type="evidence" value="ECO:0007669"/>
    <property type="project" value="InterPro"/>
</dbReference>
<dbReference type="SUPFAM" id="SSF160527">
    <property type="entry name" value="V-type ATPase subunit E-like"/>
    <property type="match status" value="1"/>
</dbReference>
<reference evidence="4 5" key="1">
    <citation type="journal article" date="2015" name="Mol. Biochem. Parasitol.">
        <title>Identification of polymorphic genes for use in assemblage B genotyping assays through comparative genomics of multiple assemblage B Giardia duodenalis isolates.</title>
        <authorList>
            <person name="Wielinga C."/>
            <person name="Thompson R.C."/>
            <person name="Monis P."/>
            <person name="Ryan U."/>
        </authorList>
    </citation>
    <scope>NUCLEOTIDE SEQUENCE [LARGE SCALE GENOMIC DNA]</scope>
    <source>
        <strain evidence="4 5">BAH15c1</strain>
    </source>
</reference>
<evidence type="ECO:0000313" key="4">
    <source>
        <dbReference type="EMBL" id="KWX13955.1"/>
    </source>
</evidence>
<dbReference type="InterPro" id="IPR002842">
    <property type="entry name" value="ATPase_V1_Esu"/>
</dbReference>
<keyword evidence="3" id="KW-0406">Ion transport</keyword>
<gene>
    <name evidence="4" type="ORF">QR46_2033</name>
</gene>
<accession>A0A132NV77</accession>
<organism evidence="4 5">
    <name type="scientific">Giardia duodenalis assemblage B</name>
    <dbReference type="NCBI Taxonomy" id="1394984"/>
    <lineage>
        <taxon>Eukaryota</taxon>
        <taxon>Metamonada</taxon>
        <taxon>Diplomonadida</taxon>
        <taxon>Hexamitidae</taxon>
        <taxon>Giardiinae</taxon>
        <taxon>Giardia</taxon>
    </lineage>
</organism>
<dbReference type="VEuPathDB" id="GiardiaDB:QR46_2033"/>
<evidence type="ECO:0000256" key="1">
    <source>
        <dbReference type="ARBA" id="ARBA00005901"/>
    </source>
</evidence>
<dbReference type="Pfam" id="PF01991">
    <property type="entry name" value="vATP-synt_E"/>
    <property type="match status" value="1"/>
</dbReference>
<keyword evidence="2" id="KW-0813">Transport</keyword>
<evidence type="ECO:0000256" key="3">
    <source>
        <dbReference type="ARBA" id="ARBA00023065"/>
    </source>
</evidence>
<sequence>MRMALPIYAARLFGLDAGNCGETKIKMNQKISNMVHFIDAETDRTIAQLRKVAEQTATVSYDQILNTDTSKVMTKVQEMRLAEEHKRQVEISRLVSKARLSVQEAQHKRYKDLKAVCAKSLNEFTRNTAEYTKVMKTILNEAVECCGLTHASIQLLSRDAGMFAAISGHPSCKIELDKQVLPETAIGGFILQSDDGRVRIDCTLSERLEQGLKCMEPMVFKTLFPTAVSLWED</sequence>
<dbReference type="PANTHER" id="PTHR45715">
    <property type="entry name" value="ATPASE H+-TRANSPORTING V1 SUBUNIT E1A-RELATED"/>
    <property type="match status" value="1"/>
</dbReference>
<comment type="caution">
    <text evidence="4">The sequence shown here is derived from an EMBL/GenBank/DDBJ whole genome shotgun (WGS) entry which is preliminary data.</text>
</comment>
<proteinExistence type="inferred from homology"/>
<dbReference type="EMBL" id="JXTI01000049">
    <property type="protein sequence ID" value="KWX13955.1"/>
    <property type="molecule type" value="Genomic_DNA"/>
</dbReference>
<evidence type="ECO:0000256" key="2">
    <source>
        <dbReference type="ARBA" id="ARBA00022448"/>
    </source>
</evidence>
<dbReference type="AlphaFoldDB" id="A0A132NV77"/>